<dbReference type="Pfam" id="PF11326">
    <property type="entry name" value="PANTS-like"/>
    <property type="match status" value="1"/>
</dbReference>
<evidence type="ECO:0000256" key="3">
    <source>
        <dbReference type="ARBA" id="ARBA00044072"/>
    </source>
</evidence>
<evidence type="ECO:0000256" key="4">
    <source>
        <dbReference type="ARBA" id="ARBA00044235"/>
    </source>
</evidence>
<dbReference type="EMBL" id="CAXAJV020001296">
    <property type="protein sequence ID" value="CAL7947092.1"/>
    <property type="molecule type" value="Genomic_DNA"/>
</dbReference>
<comment type="similarity">
    <text evidence="1">Belongs to the UPF0545 family.</text>
</comment>
<organism evidence="5 6">
    <name type="scientific">Xylocopa violacea</name>
    <name type="common">Violet carpenter bee</name>
    <name type="synonym">Apis violacea</name>
    <dbReference type="NCBI Taxonomy" id="135666"/>
    <lineage>
        <taxon>Eukaryota</taxon>
        <taxon>Metazoa</taxon>
        <taxon>Ecdysozoa</taxon>
        <taxon>Arthropoda</taxon>
        <taxon>Hexapoda</taxon>
        <taxon>Insecta</taxon>
        <taxon>Pterygota</taxon>
        <taxon>Neoptera</taxon>
        <taxon>Endopterygota</taxon>
        <taxon>Hymenoptera</taxon>
        <taxon>Apocrita</taxon>
        <taxon>Aculeata</taxon>
        <taxon>Apoidea</taxon>
        <taxon>Anthophila</taxon>
        <taxon>Apidae</taxon>
        <taxon>Xylocopa</taxon>
        <taxon>Xylocopa</taxon>
    </lineage>
</organism>
<comment type="subcellular location">
    <subcellularLocation>
        <location evidence="2">Synaptic cleft</location>
    </subcellularLocation>
</comment>
<dbReference type="PANTHER" id="PTHR28052">
    <property type="entry name" value="UPF0545 PROTEIN C22ORF39"/>
    <property type="match status" value="1"/>
</dbReference>
<dbReference type="Proteomes" id="UP001642520">
    <property type="component" value="Unassembled WGS sequence"/>
</dbReference>
<evidence type="ECO:0000313" key="6">
    <source>
        <dbReference type="Proteomes" id="UP001642520"/>
    </source>
</evidence>
<accession>A0ABP1P4C7</accession>
<reference evidence="5 6" key="1">
    <citation type="submission" date="2024-08" db="EMBL/GenBank/DDBJ databases">
        <authorList>
            <person name="Will J Nash"/>
            <person name="Angela Man"/>
            <person name="Seanna McTaggart"/>
            <person name="Kendall Baker"/>
            <person name="Tom Barker"/>
            <person name="Leah Catchpole"/>
            <person name="Alex Durrant"/>
            <person name="Karim Gharbi"/>
            <person name="Naomi Irish"/>
            <person name="Gemy Kaithakottil"/>
            <person name="Debby Ku"/>
            <person name="Aaliyah Providence"/>
            <person name="Felix Shaw"/>
            <person name="David Swarbreck"/>
            <person name="Chris Watkins"/>
            <person name="Ann M. McCartney"/>
            <person name="Giulio Formenti"/>
            <person name="Alice Mouton"/>
            <person name="Noel Vella"/>
            <person name="Bjorn M von Reumont"/>
            <person name="Adriana Vella"/>
            <person name="Wilfried Haerty"/>
        </authorList>
    </citation>
    <scope>NUCLEOTIDE SEQUENCE [LARGE SCALE GENOMIC DNA]</scope>
</reference>
<gene>
    <name evidence="5" type="ORF">XYLVIOL_LOCUS8160</name>
</gene>
<evidence type="ECO:0000256" key="2">
    <source>
        <dbReference type="ARBA" id="ARBA00043942"/>
    </source>
</evidence>
<dbReference type="PANTHER" id="PTHR28052:SF1">
    <property type="entry name" value="UPF0545 PROTEIN C22ORF39"/>
    <property type="match status" value="1"/>
</dbReference>
<proteinExistence type="inferred from homology"/>
<keyword evidence="6" id="KW-1185">Reference proteome</keyword>
<comment type="caution">
    <text evidence="5">The sequence shown here is derived from an EMBL/GenBank/DDBJ whole genome shotgun (WGS) entry which is preliminary data.</text>
</comment>
<protein>
    <recommendedName>
        <fullName evidence="3">Synaptic plasticity regulator PANTS</fullName>
    </recommendedName>
    <alternativeName>
        <fullName evidence="4">Plasticity-associated neural transcript short</fullName>
    </alternativeName>
</protein>
<name>A0ABP1P4C7_XYLVO</name>
<evidence type="ECO:0000313" key="5">
    <source>
        <dbReference type="EMBL" id="CAL7947092.1"/>
    </source>
</evidence>
<sequence>MPESKSTAEDVSPEKEHEFEWLIRPCHIYNEEYKDCKSIRARFHQYFIFGEMLVCDQWLTDYNNCYLWNKYKNEDAYENLIASEKQRRMRRLKGHYDNDVWQKRDKPPENWNAPLPAWLEEKRQKSYLKSISEELKEKPSQKVAESSRGKFCIIM</sequence>
<dbReference type="InterPro" id="IPR021475">
    <property type="entry name" value="Pants/Emi1-like"/>
</dbReference>
<evidence type="ECO:0000256" key="1">
    <source>
        <dbReference type="ARBA" id="ARBA00006412"/>
    </source>
</evidence>